<reference evidence="4" key="1">
    <citation type="submission" date="2016-06" db="UniProtKB">
        <authorList>
            <consortium name="WormBaseParasite"/>
        </authorList>
    </citation>
    <scope>IDENTIFICATION</scope>
</reference>
<feature type="region of interest" description="Disordered" evidence="1">
    <location>
        <begin position="220"/>
        <end position="250"/>
    </location>
</feature>
<evidence type="ECO:0000313" key="3">
    <source>
        <dbReference type="Proteomes" id="UP000272942"/>
    </source>
</evidence>
<keyword evidence="3" id="KW-1185">Reference proteome</keyword>
<organism evidence="4">
    <name type="scientific">Echinostoma caproni</name>
    <dbReference type="NCBI Taxonomy" id="27848"/>
    <lineage>
        <taxon>Eukaryota</taxon>
        <taxon>Metazoa</taxon>
        <taxon>Spiralia</taxon>
        <taxon>Lophotrochozoa</taxon>
        <taxon>Platyhelminthes</taxon>
        <taxon>Trematoda</taxon>
        <taxon>Digenea</taxon>
        <taxon>Plagiorchiida</taxon>
        <taxon>Echinostomata</taxon>
        <taxon>Echinostomatoidea</taxon>
        <taxon>Echinostomatidae</taxon>
        <taxon>Echinostoma</taxon>
    </lineage>
</organism>
<protein>
    <submittedName>
        <fullName evidence="4">Mediator of RNA polymerase II transcription subunit 16</fullName>
    </submittedName>
</protein>
<dbReference type="Proteomes" id="UP000272942">
    <property type="component" value="Unassembled WGS sequence"/>
</dbReference>
<evidence type="ECO:0000313" key="4">
    <source>
        <dbReference type="WBParaSite" id="ECPE_0001182101-mRNA-1"/>
    </source>
</evidence>
<gene>
    <name evidence="2" type="ORF">ECPE_LOCUS11786</name>
</gene>
<evidence type="ECO:0000256" key="1">
    <source>
        <dbReference type="SAM" id="MobiDB-lite"/>
    </source>
</evidence>
<dbReference type="EMBL" id="UZAN01051525">
    <property type="protein sequence ID" value="VDP88955.1"/>
    <property type="molecule type" value="Genomic_DNA"/>
</dbReference>
<dbReference type="WBParaSite" id="ECPE_0001182101-mRNA-1">
    <property type="protein sequence ID" value="ECPE_0001182101-mRNA-1"/>
    <property type="gene ID" value="ECPE_0001182101"/>
</dbReference>
<proteinExistence type="predicted"/>
<sequence>QIFDIFENPTKPKYLFKPVEGSFCDATFIRPPNLFKTDSDQSTAASGKEDPRPPEWGVYLLVMAKMGSILYQELGPDCQASTYPFFLAEWLEWSPEAVTLDGEDSTDEDAKVAPLKRNATTGVLSGGGVSLQYIPSLGLLLHAYQSGHSVASAIGISGITAPSEPHLRITHSFLLATGRRRSKNAGGTGQTWQQQQISAYDSASPAKLMTSLLFAARNAVSPPSSQKMPTSDLLQTPTASRTQRKQRVPPIGPIVQWSEVFGGHPGLVNAISLSSVSPLTDKTPTESTLSPNIALLLAFEPDQVWIQPIQPKLTPNVPVLEQKSTKSSSGGGGGSEPRTPTNPNNRPTDPSTPTPSTPSPPAVVASVSVHWDGHLSLPGRTLTYLLTSDSQLLILSTYPRRASSYPVKSDNGLPQPAPGQFWLQSRFTTTGVNGHDTSSAFTSFCSALDPQAWSFCLPQGSLWDLMTSSFVERPKLLLSRTTESSGPSSQWRQLCKHLVDSPQAGPPPLNLFEYATPTGEVEFGGADLLQLYNRDQLRRRLLTVGSPVTGAGSPVSARMNREGALLNTPGSSPSGLEPGKTPSVSHNTDIAFVVEVYNRRPVEYVIVGVRVGLPAATGEYATRWPKFFKVFNRTIPVTPPTPAAQYRFADIPLYRSEMLLSSHLLQVFVGNSADPEGLTSIDLVTVYVAPKSDVEWRRGYSSKFGSHVGPMNRSWIRSRSCTSGSVDWVPKTALHIQWPVHELSALVASACGLLTSALLLGVGSSKTGESLSLSGVRLLLSQLEQVIRPDTGLSQCIAKTLDSLNFEVLQSHASRLLSYLFLGTSRSSKRLRGLISARAITLQQHAFDLLLATARIGQSSQSFSTEHLKAVLDRTVSEAVSLSVSPVTHYLDENQETRFPADLLVRMQRLTSLIYRIALSDPLRLSPLVNEYHLRNLFETVLAQYEHHFPAIRSGRGIFTPLWTQGIEIVSPCLWDKYNTPGGHVKVMRNFVISLVHGLYALSITVESSGSGRTQPLGSTAKQFLYELLTHRNLAFTLSMIMPCSMSDSTFSSHVYLVCMFGNI</sequence>
<dbReference type="PANTHER" id="PTHR21725">
    <property type="entry name" value="E3 UBIQUITIN-PROTEIN LIGASE UBR4"/>
    <property type="match status" value="1"/>
</dbReference>
<name>A0A183AXV1_9TREM</name>
<feature type="compositionally biased region" description="Low complexity" evidence="1">
    <location>
        <begin position="337"/>
        <end position="349"/>
    </location>
</feature>
<dbReference type="PANTHER" id="PTHR21725:SF1">
    <property type="entry name" value="E3 UBIQUITIN-PROTEIN LIGASE UBR4"/>
    <property type="match status" value="1"/>
</dbReference>
<feature type="region of interest" description="Disordered" evidence="1">
    <location>
        <begin position="563"/>
        <end position="582"/>
    </location>
</feature>
<feature type="region of interest" description="Disordered" evidence="1">
    <location>
        <begin position="316"/>
        <end position="363"/>
    </location>
</feature>
<reference evidence="2 3" key="2">
    <citation type="submission" date="2018-11" db="EMBL/GenBank/DDBJ databases">
        <authorList>
            <consortium name="Pathogen Informatics"/>
        </authorList>
    </citation>
    <scope>NUCLEOTIDE SEQUENCE [LARGE SCALE GENOMIC DNA]</scope>
    <source>
        <strain evidence="2 3">Egypt</strain>
    </source>
</reference>
<evidence type="ECO:0000313" key="2">
    <source>
        <dbReference type="EMBL" id="VDP88955.1"/>
    </source>
</evidence>
<dbReference type="AlphaFoldDB" id="A0A183AXV1"/>
<accession>A0A183AXV1</accession>
<dbReference type="InterPro" id="IPR045189">
    <property type="entry name" value="UBR4-like"/>
</dbReference>
<dbReference type="OrthoDB" id="30336at2759"/>
<feature type="compositionally biased region" description="Pro residues" evidence="1">
    <location>
        <begin position="350"/>
        <end position="361"/>
    </location>
</feature>
<feature type="compositionally biased region" description="Polar residues" evidence="1">
    <location>
        <begin position="221"/>
        <end position="241"/>
    </location>
</feature>